<dbReference type="InterPro" id="IPR011989">
    <property type="entry name" value="ARM-like"/>
</dbReference>
<dbReference type="InterPro" id="IPR016024">
    <property type="entry name" value="ARM-type_fold"/>
</dbReference>
<protein>
    <recommendedName>
        <fullName evidence="2">U-box domain-containing protein</fullName>
    </recommendedName>
</protein>
<evidence type="ECO:0000256" key="1">
    <source>
        <dbReference type="ARBA" id="ARBA00022786"/>
    </source>
</evidence>
<dbReference type="Gene3D" id="1.25.10.10">
    <property type="entry name" value="Leucine-rich Repeat Variant"/>
    <property type="match status" value="1"/>
</dbReference>
<proteinExistence type="predicted"/>
<gene>
    <name evidence="3" type="ORF">PVK06_010004</name>
</gene>
<feature type="domain" description="U-box" evidence="2">
    <location>
        <begin position="133"/>
        <end position="305"/>
    </location>
</feature>
<keyword evidence="1" id="KW-0833">Ubl conjugation pathway</keyword>
<dbReference type="PANTHER" id="PTHR23315:SF265">
    <property type="entry name" value="U-BOX DOMAIN-CONTAINING PROTEIN 46-RELATED"/>
    <property type="match status" value="1"/>
</dbReference>
<name>A0ABR0QP40_GOSAR</name>
<sequence>MDRKKESVKTREEIELKKELGKVVKKILKDEDYGFEITIEAIRILSCLAEIKMKKPVGPAMDDTSVVEKLKSPLLDEIMSDIVVLVPSQTYDRPQRKKQSKEHNLTCPPSIQEVNRDIVLKTSTEADRSYLNSLLEMMSSLVSDQKQAAKELRRLTKTTKSYKAALCESTNNIPRLLSPLSKTKFELDPDLQEDLITTIFNISLHANNKKQLSENPVVIPLLTESMKFGTIKTRRNAAATLLRLSALDSNKFIIGNSGVVAPLLELLHEGHPSAMNDVALAIFSLCKVSENRTKFVETGAVEVIMQKIKEGVLVDELLVILALLSTNREAIDELGDSITLQCLLRIIRDSSCECSKENCVAILYNVCSKDLTLLMVIRAEEIKKHTLVKLADTGTTRARRKAISIIAKIHKAFPAISIRKFF</sequence>
<dbReference type="EMBL" id="JARKNE010000003">
    <property type="protein sequence ID" value="KAK5841096.1"/>
    <property type="molecule type" value="Genomic_DNA"/>
</dbReference>
<evidence type="ECO:0000259" key="2">
    <source>
        <dbReference type="Pfam" id="PF25598"/>
    </source>
</evidence>
<dbReference type="Proteomes" id="UP001358586">
    <property type="component" value="Chromosome 3"/>
</dbReference>
<dbReference type="SUPFAM" id="SSF48371">
    <property type="entry name" value="ARM repeat"/>
    <property type="match status" value="1"/>
</dbReference>
<evidence type="ECO:0000313" key="3">
    <source>
        <dbReference type="EMBL" id="KAK5841096.1"/>
    </source>
</evidence>
<accession>A0ABR0QP40</accession>
<keyword evidence="4" id="KW-1185">Reference proteome</keyword>
<dbReference type="InterPro" id="IPR058678">
    <property type="entry name" value="ARM_PUB"/>
</dbReference>
<dbReference type="PANTHER" id="PTHR23315">
    <property type="entry name" value="U BOX DOMAIN-CONTAINING"/>
    <property type="match status" value="1"/>
</dbReference>
<comment type="caution">
    <text evidence="3">The sequence shown here is derived from an EMBL/GenBank/DDBJ whole genome shotgun (WGS) entry which is preliminary data.</text>
</comment>
<dbReference type="Pfam" id="PF25598">
    <property type="entry name" value="ARM_PUB"/>
    <property type="match status" value="1"/>
</dbReference>
<organism evidence="3 4">
    <name type="scientific">Gossypium arboreum</name>
    <name type="common">Tree cotton</name>
    <name type="synonym">Gossypium nanking</name>
    <dbReference type="NCBI Taxonomy" id="29729"/>
    <lineage>
        <taxon>Eukaryota</taxon>
        <taxon>Viridiplantae</taxon>
        <taxon>Streptophyta</taxon>
        <taxon>Embryophyta</taxon>
        <taxon>Tracheophyta</taxon>
        <taxon>Spermatophyta</taxon>
        <taxon>Magnoliopsida</taxon>
        <taxon>eudicotyledons</taxon>
        <taxon>Gunneridae</taxon>
        <taxon>Pentapetalae</taxon>
        <taxon>rosids</taxon>
        <taxon>malvids</taxon>
        <taxon>Malvales</taxon>
        <taxon>Malvaceae</taxon>
        <taxon>Malvoideae</taxon>
        <taxon>Gossypium</taxon>
    </lineage>
</organism>
<reference evidence="3 4" key="1">
    <citation type="submission" date="2023-03" db="EMBL/GenBank/DDBJ databases">
        <title>WGS of Gossypium arboreum.</title>
        <authorList>
            <person name="Yu D."/>
        </authorList>
    </citation>
    <scope>NUCLEOTIDE SEQUENCE [LARGE SCALE GENOMIC DNA]</scope>
    <source>
        <tissue evidence="3">Leaf</tissue>
    </source>
</reference>
<evidence type="ECO:0000313" key="4">
    <source>
        <dbReference type="Proteomes" id="UP001358586"/>
    </source>
</evidence>